<proteinExistence type="predicted"/>
<comment type="caution">
    <text evidence="3">The sequence shown here is derived from an EMBL/GenBank/DDBJ whole genome shotgun (WGS) entry which is preliminary data.</text>
</comment>
<evidence type="ECO:0008006" key="5">
    <source>
        <dbReference type="Google" id="ProtNLM"/>
    </source>
</evidence>
<sequence>MKFIASISAVLLLSGSVVMAAPQNNSPYTLTITGLSVPTPSGSPSGSPTPFPFSSGALPTPSGAAPFHGRRPHPHHGEGGSPGPFPGKTPQDGSFPFKRNARQLKA</sequence>
<reference evidence="3 4" key="1">
    <citation type="journal article" date="2018" name="Front. Microbiol.">
        <title>Genomic and genetic insights into a cosmopolitan fungus, Paecilomyces variotii (Eurotiales).</title>
        <authorList>
            <person name="Urquhart A.S."/>
            <person name="Mondo S.J."/>
            <person name="Makela M.R."/>
            <person name="Hane J.K."/>
            <person name="Wiebenga A."/>
            <person name="He G."/>
            <person name="Mihaltcheva S."/>
            <person name="Pangilinan J."/>
            <person name="Lipzen A."/>
            <person name="Barry K."/>
            <person name="de Vries R.P."/>
            <person name="Grigoriev I.V."/>
            <person name="Idnurm A."/>
        </authorList>
    </citation>
    <scope>NUCLEOTIDE SEQUENCE [LARGE SCALE GENOMIC DNA]</scope>
    <source>
        <strain evidence="3 4">CBS 101075</strain>
    </source>
</reference>
<dbReference type="VEuPathDB" id="FungiDB:C8Q69DRAFT_508395"/>
<feature type="region of interest" description="Disordered" evidence="1">
    <location>
        <begin position="36"/>
        <end position="106"/>
    </location>
</feature>
<name>A0A443HQF4_BYSSP</name>
<accession>A0A443HQF4</accession>
<dbReference type="EMBL" id="RCNU01000008">
    <property type="protein sequence ID" value="RWQ94046.1"/>
    <property type="molecule type" value="Genomic_DNA"/>
</dbReference>
<dbReference type="AlphaFoldDB" id="A0A443HQF4"/>
<organism evidence="3 4">
    <name type="scientific">Byssochlamys spectabilis</name>
    <name type="common">Paecilomyces variotii</name>
    <dbReference type="NCBI Taxonomy" id="264951"/>
    <lineage>
        <taxon>Eukaryota</taxon>
        <taxon>Fungi</taxon>
        <taxon>Dikarya</taxon>
        <taxon>Ascomycota</taxon>
        <taxon>Pezizomycotina</taxon>
        <taxon>Eurotiomycetes</taxon>
        <taxon>Eurotiomycetidae</taxon>
        <taxon>Eurotiales</taxon>
        <taxon>Thermoascaceae</taxon>
        <taxon>Paecilomyces</taxon>
    </lineage>
</organism>
<evidence type="ECO:0000313" key="3">
    <source>
        <dbReference type="EMBL" id="RWQ94046.1"/>
    </source>
</evidence>
<keyword evidence="2" id="KW-0732">Signal</keyword>
<dbReference type="RefSeq" id="XP_028483691.1">
    <property type="nucleotide sequence ID" value="XM_028632972.1"/>
</dbReference>
<evidence type="ECO:0000256" key="1">
    <source>
        <dbReference type="SAM" id="MobiDB-lite"/>
    </source>
</evidence>
<gene>
    <name evidence="3" type="ORF">C8Q69DRAFT_508395</name>
</gene>
<dbReference type="Proteomes" id="UP000283841">
    <property type="component" value="Unassembled WGS sequence"/>
</dbReference>
<feature type="compositionally biased region" description="Low complexity" evidence="1">
    <location>
        <begin position="38"/>
        <end position="56"/>
    </location>
</feature>
<dbReference type="GeneID" id="39602249"/>
<protein>
    <recommendedName>
        <fullName evidence="5">Cell wall protein</fullName>
    </recommendedName>
</protein>
<evidence type="ECO:0000313" key="4">
    <source>
        <dbReference type="Proteomes" id="UP000283841"/>
    </source>
</evidence>
<feature type="chain" id="PRO_5019216188" description="Cell wall protein" evidence="2">
    <location>
        <begin position="21"/>
        <end position="106"/>
    </location>
</feature>
<evidence type="ECO:0000256" key="2">
    <source>
        <dbReference type="SAM" id="SignalP"/>
    </source>
</evidence>
<feature type="signal peptide" evidence="2">
    <location>
        <begin position="1"/>
        <end position="20"/>
    </location>
</feature>
<keyword evidence="4" id="KW-1185">Reference proteome</keyword>